<dbReference type="Pfam" id="PF01119">
    <property type="entry name" value="DNA_mis_repair"/>
    <property type="match status" value="1"/>
</dbReference>
<keyword evidence="8" id="KW-0540">Nuclease</keyword>
<evidence type="ECO:0000256" key="3">
    <source>
        <dbReference type="ARBA" id="ARBA00023204"/>
    </source>
</evidence>
<dbReference type="Gene3D" id="3.30.230.10">
    <property type="match status" value="1"/>
</dbReference>
<dbReference type="CDD" id="cd16926">
    <property type="entry name" value="HATPase_MutL-MLH-PMS-like"/>
    <property type="match status" value="1"/>
</dbReference>
<dbReference type="SMART" id="SM01340">
    <property type="entry name" value="DNA_mis_repair"/>
    <property type="match status" value="1"/>
</dbReference>
<dbReference type="GO" id="GO:0032300">
    <property type="term" value="C:mismatch repair complex"/>
    <property type="evidence" value="ECO:0007669"/>
    <property type="project" value="InterPro"/>
</dbReference>
<evidence type="ECO:0000256" key="4">
    <source>
        <dbReference type="HAMAP-Rule" id="MF_00149"/>
    </source>
</evidence>
<proteinExistence type="inferred from homology"/>
<keyword evidence="8" id="KW-0378">Hydrolase</keyword>
<evidence type="ECO:0000313" key="8">
    <source>
        <dbReference type="EMBL" id="PTI28998.1"/>
    </source>
</evidence>
<dbReference type="SUPFAM" id="SSF54211">
    <property type="entry name" value="Ribosomal protein S5 domain 2-like"/>
    <property type="match status" value="1"/>
</dbReference>
<dbReference type="InterPro" id="IPR020667">
    <property type="entry name" value="DNA_mismatch_repair_MutL"/>
</dbReference>
<name>A0A2T4PS23_9STAP</name>
<dbReference type="InterPro" id="IPR038973">
    <property type="entry name" value="MutL/Mlh/Pms-like"/>
</dbReference>
<dbReference type="InterPro" id="IPR002099">
    <property type="entry name" value="MutL/Mlh/PMS"/>
</dbReference>
<evidence type="ECO:0000313" key="9">
    <source>
        <dbReference type="Proteomes" id="UP000241209"/>
    </source>
</evidence>
<dbReference type="GO" id="GO:0030983">
    <property type="term" value="F:mismatched DNA binding"/>
    <property type="evidence" value="ECO:0007669"/>
    <property type="project" value="InterPro"/>
</dbReference>
<reference evidence="8 9" key="1">
    <citation type="journal article" date="2016" name="Front. Microbiol.">
        <title>Comprehensive Phylogenetic Analysis of Bovine Non-aureus Staphylococci Species Based on Whole-Genome Sequencing.</title>
        <authorList>
            <person name="Naushad S."/>
            <person name="Barkema H.W."/>
            <person name="Luby C."/>
            <person name="Condas L.A."/>
            <person name="Nobrega D.B."/>
            <person name="Carson D.A."/>
            <person name="De Buck J."/>
        </authorList>
    </citation>
    <scope>NUCLEOTIDE SEQUENCE [LARGE SCALE GENOMIC DNA]</scope>
    <source>
        <strain evidence="8 9">SNUC 2204</strain>
    </source>
</reference>
<dbReference type="NCBIfam" id="TIGR00585">
    <property type="entry name" value="mutl"/>
    <property type="match status" value="1"/>
</dbReference>
<accession>A0A2T4PS23</accession>
<dbReference type="GO" id="GO:0006298">
    <property type="term" value="P:mismatch repair"/>
    <property type="evidence" value="ECO:0007669"/>
    <property type="project" value="UniProtKB-UniRule"/>
</dbReference>
<dbReference type="SMART" id="SM00853">
    <property type="entry name" value="MutL_C"/>
    <property type="match status" value="1"/>
</dbReference>
<dbReference type="Gene3D" id="3.30.565.10">
    <property type="entry name" value="Histidine kinase-like ATPase, C-terminal domain"/>
    <property type="match status" value="1"/>
</dbReference>
<dbReference type="InterPro" id="IPR020568">
    <property type="entry name" value="Ribosomal_Su5_D2-typ_SF"/>
</dbReference>
<dbReference type="InterPro" id="IPR036890">
    <property type="entry name" value="HATPase_C_sf"/>
</dbReference>
<dbReference type="Pfam" id="PF08676">
    <property type="entry name" value="MutL_C"/>
    <property type="match status" value="1"/>
</dbReference>
<dbReference type="GO" id="GO:0140664">
    <property type="term" value="F:ATP-dependent DNA damage sensor activity"/>
    <property type="evidence" value="ECO:0007669"/>
    <property type="project" value="InterPro"/>
</dbReference>
<dbReference type="InterPro" id="IPR037198">
    <property type="entry name" value="MutL_C_sf"/>
</dbReference>
<dbReference type="InterPro" id="IPR013507">
    <property type="entry name" value="DNA_mismatch_S5_2-like"/>
</dbReference>
<dbReference type="PANTHER" id="PTHR10073">
    <property type="entry name" value="DNA MISMATCH REPAIR PROTEIN MLH, PMS, MUTL"/>
    <property type="match status" value="1"/>
</dbReference>
<dbReference type="HAMAP" id="MF_00149">
    <property type="entry name" value="DNA_mis_repair"/>
    <property type="match status" value="1"/>
</dbReference>
<dbReference type="GO" id="GO:0005524">
    <property type="term" value="F:ATP binding"/>
    <property type="evidence" value="ECO:0007669"/>
    <property type="project" value="InterPro"/>
</dbReference>
<dbReference type="FunFam" id="3.30.1370.100:FF:000004">
    <property type="entry name" value="DNA mismatch repair endonuclease MutL"/>
    <property type="match status" value="1"/>
</dbReference>
<dbReference type="EMBL" id="PZFK01000020">
    <property type="protein sequence ID" value="PTI28998.1"/>
    <property type="molecule type" value="Genomic_DNA"/>
</dbReference>
<protein>
    <recommendedName>
        <fullName evidence="4">DNA mismatch repair protein MutL</fullName>
    </recommendedName>
</protein>
<evidence type="ECO:0000256" key="1">
    <source>
        <dbReference type="ARBA" id="ARBA00006082"/>
    </source>
</evidence>
<dbReference type="SUPFAM" id="SSF55874">
    <property type="entry name" value="ATPase domain of HSP90 chaperone/DNA topoisomerase II/histidine kinase"/>
    <property type="match status" value="1"/>
</dbReference>
<keyword evidence="2 4" id="KW-0227">DNA damage</keyword>
<dbReference type="PANTHER" id="PTHR10073:SF12">
    <property type="entry name" value="DNA MISMATCH REPAIR PROTEIN MLH1"/>
    <property type="match status" value="1"/>
</dbReference>
<sequence length="670" mass="76625">MGKIKELELSLANKIAAGEVVERPASVVKELLENAIDAQATQIDITIKESGIQSIRVVDNGTGIEEEDIDKAFGRHATSKINNDYDLFHIRTLGFRGEALASISSVSRVTMKTCTDGMLGHEVQVENGEIIKRQPAKAKKGTDILVKDLFYNTPARLKYVKSLYTELGKITDIVNRMAMSHPNISFNLVSDDKNVLSTNGSGKTNEVMAEIYGMKIAKDLVEIKGETDDYVMNGFVCKPEHTRSNRHYISIFINGRYIKNFVLNKAIIEGYHTLLPIGRYPIAYINIEMDPILVDVNVHPTKLEVRLSKEQLLYDLINNKIKEAFRGLSLIPDTSLDQHKPKKSQKEIFEQQKLDFEARKKQEPINPQPQMNGDTVVPLNDIDKLTENDTKQKSSNNVGSQQWQFKNKKDHHSVIQEDVATHIEDDDMHANEVHTEIEKEMNHESNDVIENEPFIDSGDRIANSNDIDVQEAKSDTPRVPYMEVVGQVHGTYIIAQNDTGMFMIDQHAAQERIKYEFFKEKIGEVTNETQSLLLPLTFNFSRDEHMIIEKYLHPLEEAGIFLETIGHHDYMVSEYPVWLPHVDAEEIIKDMIDYVLKHEKVDIKKLREDAAIMMSCKKSIKANHYLRNHEMSHLIDELRETTDPFTCPHGRPIIIELTTYELEKLFKRVM</sequence>
<keyword evidence="8" id="KW-0255">Endonuclease</keyword>
<dbReference type="STRING" id="1167632.GCA_000286335_00870"/>
<feature type="domain" description="MutL C-terminal dimerisation" evidence="6">
    <location>
        <begin position="484"/>
        <end position="626"/>
    </location>
</feature>
<comment type="caution">
    <text evidence="8">The sequence shown here is derived from an EMBL/GenBank/DDBJ whole genome shotgun (WGS) entry which is preliminary data.</text>
</comment>
<dbReference type="NCBIfam" id="NF000950">
    <property type="entry name" value="PRK00095.1-3"/>
    <property type="match status" value="1"/>
</dbReference>
<dbReference type="GO" id="GO:0016887">
    <property type="term" value="F:ATP hydrolysis activity"/>
    <property type="evidence" value="ECO:0007669"/>
    <property type="project" value="InterPro"/>
</dbReference>
<dbReference type="CDD" id="cd00782">
    <property type="entry name" value="MutL_Trans"/>
    <property type="match status" value="1"/>
</dbReference>
<dbReference type="InterPro" id="IPR014721">
    <property type="entry name" value="Ribsml_uS5_D2-typ_fold_subgr"/>
</dbReference>
<dbReference type="Proteomes" id="UP000241209">
    <property type="component" value="Unassembled WGS sequence"/>
</dbReference>
<dbReference type="RefSeq" id="WP_107557175.1">
    <property type="nucleotide sequence ID" value="NZ_PZFK01000020.1"/>
</dbReference>
<dbReference type="InterPro" id="IPR014790">
    <property type="entry name" value="MutL_C"/>
</dbReference>
<dbReference type="Gene3D" id="3.30.1370.100">
    <property type="entry name" value="MutL, C-terminal domain, regulatory subdomain"/>
    <property type="match status" value="1"/>
</dbReference>
<evidence type="ECO:0000259" key="7">
    <source>
        <dbReference type="SMART" id="SM01340"/>
    </source>
</evidence>
<dbReference type="FunFam" id="3.30.230.10:FF:000036">
    <property type="entry name" value="DNA mismatch repair endonuclease MutL"/>
    <property type="match status" value="1"/>
</dbReference>
<dbReference type="AlphaFoldDB" id="A0A2T4PS23"/>
<evidence type="ECO:0000259" key="6">
    <source>
        <dbReference type="SMART" id="SM00853"/>
    </source>
</evidence>
<feature type="region of interest" description="Disordered" evidence="5">
    <location>
        <begin position="387"/>
        <end position="410"/>
    </location>
</feature>
<comment type="similarity">
    <text evidence="1 4">Belongs to the DNA mismatch repair MutL/HexB family.</text>
</comment>
<gene>
    <name evidence="4" type="primary">mutL</name>
    <name evidence="8" type="ORF">BU072_09915</name>
</gene>
<feature type="domain" description="DNA mismatch repair protein S5" evidence="7">
    <location>
        <begin position="208"/>
        <end position="326"/>
    </location>
</feature>
<feature type="compositionally biased region" description="Polar residues" evidence="5">
    <location>
        <begin position="393"/>
        <end position="405"/>
    </location>
</feature>
<dbReference type="InterPro" id="IPR042120">
    <property type="entry name" value="MutL_C_dimsub"/>
</dbReference>
<dbReference type="PROSITE" id="PS00058">
    <property type="entry name" value="DNA_MISMATCH_REPAIR_1"/>
    <property type="match status" value="1"/>
</dbReference>
<dbReference type="Pfam" id="PF13589">
    <property type="entry name" value="HATPase_c_3"/>
    <property type="match status" value="1"/>
</dbReference>
<dbReference type="GO" id="GO:0004519">
    <property type="term" value="F:endonuclease activity"/>
    <property type="evidence" value="ECO:0007669"/>
    <property type="project" value="UniProtKB-KW"/>
</dbReference>
<evidence type="ECO:0000256" key="2">
    <source>
        <dbReference type="ARBA" id="ARBA00022763"/>
    </source>
</evidence>
<keyword evidence="3 4" id="KW-0234">DNA repair</keyword>
<comment type="function">
    <text evidence="4">This protein is involved in the repair of mismatches in DNA. It is required for dam-dependent methyl-directed DNA mismatch repair. May act as a 'molecular matchmaker', a protein that promotes the formation of a stable complex between two or more DNA-binding proteins in an ATP-dependent manner without itself being part of a final effector complex.</text>
</comment>
<dbReference type="InterPro" id="IPR042121">
    <property type="entry name" value="MutL_C_regsub"/>
</dbReference>
<dbReference type="SUPFAM" id="SSF118116">
    <property type="entry name" value="DNA mismatch repair protein MutL"/>
    <property type="match status" value="1"/>
</dbReference>
<dbReference type="InterPro" id="IPR014762">
    <property type="entry name" value="DNA_mismatch_repair_CS"/>
</dbReference>
<evidence type="ECO:0000256" key="5">
    <source>
        <dbReference type="SAM" id="MobiDB-lite"/>
    </source>
</evidence>
<organism evidence="8 9">
    <name type="scientific">Mammaliicoccus vitulinus</name>
    <dbReference type="NCBI Taxonomy" id="71237"/>
    <lineage>
        <taxon>Bacteria</taxon>
        <taxon>Bacillati</taxon>
        <taxon>Bacillota</taxon>
        <taxon>Bacilli</taxon>
        <taxon>Bacillales</taxon>
        <taxon>Staphylococcaceae</taxon>
        <taxon>Mammaliicoccus</taxon>
    </lineage>
</organism>
<dbReference type="Gene3D" id="3.30.1540.20">
    <property type="entry name" value="MutL, C-terminal domain, dimerisation subdomain"/>
    <property type="match status" value="1"/>
</dbReference>
<dbReference type="FunFam" id="3.30.565.10:FF:000003">
    <property type="entry name" value="DNA mismatch repair endonuclease MutL"/>
    <property type="match status" value="1"/>
</dbReference>